<keyword evidence="6" id="KW-0547">Nucleotide-binding</keyword>
<evidence type="ECO:0000313" key="13">
    <source>
        <dbReference type="Proteomes" id="UP000530564"/>
    </source>
</evidence>
<feature type="transmembrane region" description="Helical" evidence="10">
    <location>
        <begin position="124"/>
        <end position="148"/>
    </location>
</feature>
<feature type="transmembrane region" description="Helical" evidence="10">
    <location>
        <begin position="194"/>
        <end position="215"/>
    </location>
</feature>
<dbReference type="RefSeq" id="WP_343056074.1">
    <property type="nucleotide sequence ID" value="NZ_JACIDK010000002.1"/>
</dbReference>
<dbReference type="SMART" id="SM00388">
    <property type="entry name" value="HisKA"/>
    <property type="match status" value="1"/>
</dbReference>
<dbReference type="Gene3D" id="3.30.565.10">
    <property type="entry name" value="Histidine kinase-like ATPase, C-terminal domain"/>
    <property type="match status" value="1"/>
</dbReference>
<evidence type="ECO:0000256" key="1">
    <source>
        <dbReference type="ARBA" id="ARBA00000085"/>
    </source>
</evidence>
<dbReference type="CDD" id="cd00082">
    <property type="entry name" value="HisKA"/>
    <property type="match status" value="1"/>
</dbReference>
<comment type="subcellular location">
    <subcellularLocation>
        <location evidence="2">Cell membrane</location>
        <topology evidence="2">Multi-pass membrane protein</topology>
    </subcellularLocation>
</comment>
<feature type="transmembrane region" description="Helical" evidence="10">
    <location>
        <begin position="59"/>
        <end position="78"/>
    </location>
</feature>
<dbReference type="AlphaFoldDB" id="A0A839ZXM1"/>
<dbReference type="InterPro" id="IPR036097">
    <property type="entry name" value="HisK_dim/P_sf"/>
</dbReference>
<proteinExistence type="predicted"/>
<keyword evidence="4" id="KW-1003">Cell membrane</keyword>
<keyword evidence="10" id="KW-0472">Membrane</keyword>
<comment type="caution">
    <text evidence="12">The sequence shown here is derived from an EMBL/GenBank/DDBJ whole genome shotgun (WGS) entry which is preliminary data.</text>
</comment>
<feature type="domain" description="Histidine kinase" evidence="11">
    <location>
        <begin position="251"/>
        <end position="465"/>
    </location>
</feature>
<evidence type="ECO:0000256" key="4">
    <source>
        <dbReference type="ARBA" id="ARBA00022475"/>
    </source>
</evidence>
<evidence type="ECO:0000259" key="11">
    <source>
        <dbReference type="PROSITE" id="PS50109"/>
    </source>
</evidence>
<name>A0A839ZXM1_9CAUL</name>
<dbReference type="Pfam" id="PF02518">
    <property type="entry name" value="HATPase_c"/>
    <property type="match status" value="1"/>
</dbReference>
<comment type="catalytic activity">
    <reaction evidence="1">
        <text>ATP + protein L-histidine = ADP + protein N-phospho-L-histidine.</text>
        <dbReference type="EC" id="2.7.13.3"/>
    </reaction>
</comment>
<dbReference type="InterPro" id="IPR036890">
    <property type="entry name" value="HATPase_C_sf"/>
</dbReference>
<dbReference type="EMBL" id="JACIDK010000002">
    <property type="protein sequence ID" value="MBB3890804.1"/>
    <property type="molecule type" value="Genomic_DNA"/>
</dbReference>
<dbReference type="SUPFAM" id="SSF47384">
    <property type="entry name" value="Homodimeric domain of signal transducing histidine kinase"/>
    <property type="match status" value="1"/>
</dbReference>
<protein>
    <recommendedName>
        <fullName evidence="3">histidine kinase</fullName>
        <ecNumber evidence="3">2.7.13.3</ecNumber>
    </recommendedName>
</protein>
<keyword evidence="7 12" id="KW-0418">Kinase</keyword>
<evidence type="ECO:0000256" key="6">
    <source>
        <dbReference type="ARBA" id="ARBA00022741"/>
    </source>
</evidence>
<dbReference type="GO" id="GO:0005524">
    <property type="term" value="F:ATP binding"/>
    <property type="evidence" value="ECO:0007669"/>
    <property type="project" value="UniProtKB-KW"/>
</dbReference>
<sequence>MMASIRNPSPSQPSPGLDRQTADPAQGVADLGAAGWGVEGWNPASTHGGRLRMRTLVTLRWMIIGGELLIFALVGLVLGFDAPYTLCFTVIGASAWVNLLTGVASPGQRLIGGWEAVSQLGFDIGQISLLLFLTGGTANPFILMLLAPVTLGAATLAPRWINLLAGLAIASSLLLAFVHAPLPSLNGTFTELPTAFMIGCAMANVAGIVVIAGTVRQAAEESSRMALALDVTQAVLAREQRLSALGALAAAAAHELGTPLATISIVSKELAREAPTPSVKEDAELLIAQAERCGEILRRLTDAPAAASDEVHERMSLLQLVHEVIEPHAEVKGVRVEAIVTGAPGVAAPDIWRMPEVLHAMTSFVENAVDFAASEVLVTVRFDADTISVQVRDDGPGFAPEVLAKLGEPYVTSRAGVAGGRTGHVGMGLGFFIAKTLLERTGATVTFQNGRPRGAVVAARWPRARIEVKPSSA</sequence>
<evidence type="ECO:0000256" key="7">
    <source>
        <dbReference type="ARBA" id="ARBA00022777"/>
    </source>
</evidence>
<dbReference type="PANTHER" id="PTHR44936:SF10">
    <property type="entry name" value="SENSOR PROTEIN RSTB"/>
    <property type="match status" value="1"/>
</dbReference>
<organism evidence="12 13">
    <name type="scientific">Phenylobacterium haematophilum</name>
    <dbReference type="NCBI Taxonomy" id="98513"/>
    <lineage>
        <taxon>Bacteria</taxon>
        <taxon>Pseudomonadati</taxon>
        <taxon>Pseudomonadota</taxon>
        <taxon>Alphaproteobacteria</taxon>
        <taxon>Caulobacterales</taxon>
        <taxon>Caulobacteraceae</taxon>
        <taxon>Phenylobacterium</taxon>
    </lineage>
</organism>
<dbReference type="Gene3D" id="1.10.287.130">
    <property type="match status" value="1"/>
</dbReference>
<feature type="region of interest" description="Disordered" evidence="9">
    <location>
        <begin position="1"/>
        <end position="23"/>
    </location>
</feature>
<dbReference type="PROSITE" id="PS50109">
    <property type="entry name" value="HIS_KIN"/>
    <property type="match status" value="1"/>
</dbReference>
<dbReference type="InterPro" id="IPR005467">
    <property type="entry name" value="His_kinase_dom"/>
</dbReference>
<dbReference type="PANTHER" id="PTHR44936">
    <property type="entry name" value="SENSOR PROTEIN CREC"/>
    <property type="match status" value="1"/>
</dbReference>
<keyword evidence="10" id="KW-1133">Transmembrane helix</keyword>
<dbReference type="Pfam" id="PF00512">
    <property type="entry name" value="HisKA"/>
    <property type="match status" value="1"/>
</dbReference>
<keyword evidence="8" id="KW-0067">ATP-binding</keyword>
<evidence type="ECO:0000256" key="5">
    <source>
        <dbReference type="ARBA" id="ARBA00022679"/>
    </source>
</evidence>
<evidence type="ECO:0000256" key="8">
    <source>
        <dbReference type="ARBA" id="ARBA00022840"/>
    </source>
</evidence>
<dbReference type="NCBIfam" id="NF033792">
    <property type="entry name" value="ActS_PrrB_HisK"/>
    <property type="match status" value="1"/>
</dbReference>
<dbReference type="InterPro" id="IPR047770">
    <property type="entry name" value="RegB"/>
</dbReference>
<dbReference type="InterPro" id="IPR050980">
    <property type="entry name" value="2C_sensor_his_kinase"/>
</dbReference>
<feature type="transmembrane region" description="Helical" evidence="10">
    <location>
        <begin position="160"/>
        <end position="182"/>
    </location>
</feature>
<evidence type="ECO:0000256" key="2">
    <source>
        <dbReference type="ARBA" id="ARBA00004651"/>
    </source>
</evidence>
<evidence type="ECO:0000256" key="3">
    <source>
        <dbReference type="ARBA" id="ARBA00012438"/>
    </source>
</evidence>
<dbReference type="SMART" id="SM00387">
    <property type="entry name" value="HATPase_c"/>
    <property type="match status" value="1"/>
</dbReference>
<dbReference type="GO" id="GO:0000155">
    <property type="term" value="F:phosphorelay sensor kinase activity"/>
    <property type="evidence" value="ECO:0007669"/>
    <property type="project" value="InterPro"/>
</dbReference>
<evidence type="ECO:0000256" key="9">
    <source>
        <dbReference type="SAM" id="MobiDB-lite"/>
    </source>
</evidence>
<accession>A0A839ZXM1</accession>
<dbReference type="GO" id="GO:0005886">
    <property type="term" value="C:plasma membrane"/>
    <property type="evidence" value="ECO:0007669"/>
    <property type="project" value="UniProtKB-SubCell"/>
</dbReference>
<evidence type="ECO:0000256" key="10">
    <source>
        <dbReference type="SAM" id="Phobius"/>
    </source>
</evidence>
<dbReference type="InterPro" id="IPR003661">
    <property type="entry name" value="HisK_dim/P_dom"/>
</dbReference>
<dbReference type="Proteomes" id="UP000530564">
    <property type="component" value="Unassembled WGS sequence"/>
</dbReference>
<dbReference type="InterPro" id="IPR003594">
    <property type="entry name" value="HATPase_dom"/>
</dbReference>
<keyword evidence="13" id="KW-1185">Reference proteome</keyword>
<dbReference type="SUPFAM" id="SSF55874">
    <property type="entry name" value="ATPase domain of HSP90 chaperone/DNA topoisomerase II/histidine kinase"/>
    <property type="match status" value="1"/>
</dbReference>
<keyword evidence="5 12" id="KW-0808">Transferase</keyword>
<evidence type="ECO:0000313" key="12">
    <source>
        <dbReference type="EMBL" id="MBB3890804.1"/>
    </source>
</evidence>
<gene>
    <name evidence="12" type="ORF">GGQ61_001521</name>
</gene>
<reference evidence="12 13" key="1">
    <citation type="submission" date="2020-08" db="EMBL/GenBank/DDBJ databases">
        <title>Genomic Encyclopedia of Type Strains, Phase IV (KMG-IV): sequencing the most valuable type-strain genomes for metagenomic binning, comparative biology and taxonomic classification.</title>
        <authorList>
            <person name="Goeker M."/>
        </authorList>
    </citation>
    <scope>NUCLEOTIDE SEQUENCE [LARGE SCALE GENOMIC DNA]</scope>
    <source>
        <strain evidence="12 13">DSM 21793</strain>
    </source>
</reference>
<dbReference type="EC" id="2.7.13.3" evidence="3"/>
<keyword evidence="10" id="KW-0812">Transmembrane</keyword>